<keyword evidence="10" id="KW-0067">ATP-binding</keyword>
<feature type="transmembrane region" description="Helical" evidence="18">
    <location>
        <begin position="40"/>
        <end position="66"/>
    </location>
</feature>
<feature type="transmembrane region" description="Helical" evidence="18">
    <location>
        <begin position="177"/>
        <end position="197"/>
    </location>
</feature>
<evidence type="ECO:0000256" key="8">
    <source>
        <dbReference type="ARBA" id="ARBA00022741"/>
    </source>
</evidence>
<evidence type="ECO:0000256" key="18">
    <source>
        <dbReference type="PROSITE-ProRule" id="PRU00244"/>
    </source>
</evidence>
<evidence type="ECO:0000256" key="1">
    <source>
        <dbReference type="ARBA" id="ARBA00000085"/>
    </source>
</evidence>
<evidence type="ECO:0000256" key="17">
    <source>
        <dbReference type="PROSITE-ProRule" id="PRU00169"/>
    </source>
</evidence>
<keyword evidence="24" id="KW-1185">Reference proteome</keyword>
<dbReference type="EC" id="2.7.13.3" evidence="3"/>
<feature type="modified residue" description="4-aspartylphosphate" evidence="17">
    <location>
        <position position="696"/>
    </location>
</feature>
<dbReference type="PROSITE" id="PS50109">
    <property type="entry name" value="HIS_KIN"/>
    <property type="match status" value="1"/>
</dbReference>
<dbReference type="Gene3D" id="1.20.120.160">
    <property type="entry name" value="HPT domain"/>
    <property type="match status" value="1"/>
</dbReference>
<name>A0A1I6MBP3_9BACT</name>
<dbReference type="SMART" id="SM00387">
    <property type="entry name" value="HATPase_c"/>
    <property type="match status" value="1"/>
</dbReference>
<dbReference type="InterPro" id="IPR004358">
    <property type="entry name" value="Sig_transdc_His_kin-like_C"/>
</dbReference>
<evidence type="ECO:0000256" key="2">
    <source>
        <dbReference type="ARBA" id="ARBA00004651"/>
    </source>
</evidence>
<dbReference type="PROSITE" id="PS50894">
    <property type="entry name" value="HPT"/>
    <property type="match status" value="1"/>
</dbReference>
<feature type="transmembrane region" description="Helical" evidence="18">
    <location>
        <begin position="104"/>
        <end position="124"/>
    </location>
</feature>
<proteinExistence type="predicted"/>
<dbReference type="CDD" id="cd17546">
    <property type="entry name" value="REC_hyHK_CKI1_RcsC-like"/>
    <property type="match status" value="2"/>
</dbReference>
<dbReference type="InterPro" id="IPR008207">
    <property type="entry name" value="Sig_transdc_His_kin_Hpt_dom"/>
</dbReference>
<dbReference type="SMART" id="SM00388">
    <property type="entry name" value="HisKA"/>
    <property type="match status" value="1"/>
</dbReference>
<dbReference type="Pfam" id="PF02518">
    <property type="entry name" value="HATPase_c"/>
    <property type="match status" value="1"/>
</dbReference>
<dbReference type="Gene3D" id="3.40.50.2300">
    <property type="match status" value="2"/>
</dbReference>
<feature type="modified residue" description="4-aspartylphosphate" evidence="17">
    <location>
        <position position="839"/>
    </location>
</feature>
<evidence type="ECO:0000256" key="15">
    <source>
        <dbReference type="ARBA" id="ARBA00068150"/>
    </source>
</evidence>
<protein>
    <recommendedName>
        <fullName evidence="15">Sensory/regulatory protein RpfC</fullName>
        <ecNumber evidence="3">2.7.13.3</ecNumber>
    </recommendedName>
</protein>
<dbReference type="InterPro" id="IPR003661">
    <property type="entry name" value="HisK_dim/P_dom"/>
</dbReference>
<dbReference type="InterPro" id="IPR005330">
    <property type="entry name" value="MHYT_dom"/>
</dbReference>
<evidence type="ECO:0000256" key="4">
    <source>
        <dbReference type="ARBA" id="ARBA00022475"/>
    </source>
</evidence>
<dbReference type="Pfam" id="PF01627">
    <property type="entry name" value="Hpt"/>
    <property type="match status" value="1"/>
</dbReference>
<dbReference type="FunFam" id="3.30.565.10:FF:000010">
    <property type="entry name" value="Sensor histidine kinase RcsC"/>
    <property type="match status" value="1"/>
</dbReference>
<evidence type="ECO:0000256" key="14">
    <source>
        <dbReference type="ARBA" id="ARBA00064003"/>
    </source>
</evidence>
<keyword evidence="4" id="KW-1003">Cell membrane</keyword>
<evidence type="ECO:0000313" key="23">
    <source>
        <dbReference type="EMBL" id="SFS13018.1"/>
    </source>
</evidence>
<feature type="transmembrane region" description="Helical" evidence="18">
    <location>
        <begin position="136"/>
        <end position="156"/>
    </location>
</feature>
<keyword evidence="12" id="KW-0902">Two-component regulatory system</keyword>
<feature type="transmembrane region" description="Helical" evidence="18">
    <location>
        <begin position="78"/>
        <end position="97"/>
    </location>
</feature>
<dbReference type="GO" id="GO:0005524">
    <property type="term" value="F:ATP binding"/>
    <property type="evidence" value="ECO:0007669"/>
    <property type="project" value="UniProtKB-KW"/>
</dbReference>
<dbReference type="PROSITE" id="PS50924">
    <property type="entry name" value="MHYT"/>
    <property type="match status" value="1"/>
</dbReference>
<evidence type="ECO:0000256" key="13">
    <source>
        <dbReference type="ARBA" id="ARBA00023136"/>
    </source>
</evidence>
<keyword evidence="7 18" id="KW-0812">Transmembrane</keyword>
<dbReference type="Gene3D" id="3.30.565.10">
    <property type="entry name" value="Histidine kinase-like ATPase, C-terminal domain"/>
    <property type="match status" value="1"/>
</dbReference>
<evidence type="ECO:0000259" key="19">
    <source>
        <dbReference type="PROSITE" id="PS50109"/>
    </source>
</evidence>
<keyword evidence="13 18" id="KW-0472">Membrane</keyword>
<dbReference type="Pfam" id="PF00072">
    <property type="entry name" value="Response_reg"/>
    <property type="match status" value="2"/>
</dbReference>
<dbReference type="GO" id="GO:0000155">
    <property type="term" value="F:phosphorelay sensor kinase activity"/>
    <property type="evidence" value="ECO:0007669"/>
    <property type="project" value="InterPro"/>
</dbReference>
<feature type="modified residue" description="Phosphohistidine" evidence="16">
    <location>
        <position position="980"/>
    </location>
</feature>
<evidence type="ECO:0000256" key="3">
    <source>
        <dbReference type="ARBA" id="ARBA00012438"/>
    </source>
</evidence>
<organism evidence="23 24">
    <name type="scientific">Granulicella pectinivorans</name>
    <dbReference type="NCBI Taxonomy" id="474950"/>
    <lineage>
        <taxon>Bacteria</taxon>
        <taxon>Pseudomonadati</taxon>
        <taxon>Acidobacteriota</taxon>
        <taxon>Terriglobia</taxon>
        <taxon>Terriglobales</taxon>
        <taxon>Acidobacteriaceae</taxon>
        <taxon>Granulicella</taxon>
    </lineage>
</organism>
<comment type="subcellular location">
    <subcellularLocation>
        <location evidence="2">Cell membrane</location>
        <topology evidence="2">Multi-pass membrane protein</topology>
    </subcellularLocation>
</comment>
<dbReference type="Gene3D" id="3.30.450.20">
    <property type="entry name" value="PAS domain"/>
    <property type="match status" value="1"/>
</dbReference>
<accession>A0A1I6MBP3</accession>
<dbReference type="SUPFAM" id="SSF55785">
    <property type="entry name" value="PYP-like sensor domain (PAS domain)"/>
    <property type="match status" value="1"/>
</dbReference>
<dbReference type="InterPro" id="IPR011006">
    <property type="entry name" value="CheY-like_superfamily"/>
</dbReference>
<comment type="caution">
    <text evidence="18">Lacks conserved residue(s) required for the propagation of feature annotation.</text>
</comment>
<feature type="transmembrane region" description="Helical" evidence="18">
    <location>
        <begin position="259"/>
        <end position="279"/>
    </location>
</feature>
<dbReference type="SUPFAM" id="SSF52172">
    <property type="entry name" value="CheY-like"/>
    <property type="match status" value="2"/>
</dbReference>
<evidence type="ECO:0000259" key="22">
    <source>
        <dbReference type="PROSITE" id="PS50924"/>
    </source>
</evidence>
<evidence type="ECO:0000256" key="5">
    <source>
        <dbReference type="ARBA" id="ARBA00022553"/>
    </source>
</evidence>
<dbReference type="SUPFAM" id="SSF55874">
    <property type="entry name" value="ATPase domain of HSP90 chaperone/DNA topoisomerase II/histidine kinase"/>
    <property type="match status" value="1"/>
</dbReference>
<dbReference type="InterPro" id="IPR001789">
    <property type="entry name" value="Sig_transdc_resp-reg_receiver"/>
</dbReference>
<dbReference type="AlphaFoldDB" id="A0A1I6MBP3"/>
<feature type="transmembrane region" description="Helical" evidence="18">
    <location>
        <begin position="217"/>
        <end position="238"/>
    </location>
</feature>
<feature type="domain" description="Response regulatory" evidence="20">
    <location>
        <begin position="790"/>
        <end position="908"/>
    </location>
</feature>
<dbReference type="STRING" id="474950.SAMN05421771_2220"/>
<dbReference type="Proteomes" id="UP000199024">
    <property type="component" value="Unassembled WGS sequence"/>
</dbReference>
<dbReference type="InterPro" id="IPR035965">
    <property type="entry name" value="PAS-like_dom_sf"/>
</dbReference>
<keyword evidence="11 18" id="KW-1133">Transmembrane helix</keyword>
<dbReference type="RefSeq" id="WP_175528976.1">
    <property type="nucleotide sequence ID" value="NZ_FOZL01000001.1"/>
</dbReference>
<dbReference type="SUPFAM" id="SSF47384">
    <property type="entry name" value="Homodimeric domain of signal transducing histidine kinase"/>
    <property type="match status" value="1"/>
</dbReference>
<dbReference type="SMART" id="SM00091">
    <property type="entry name" value="PAS"/>
    <property type="match status" value="1"/>
</dbReference>
<feature type="transmembrane region" description="Helical" evidence="18">
    <location>
        <begin position="6"/>
        <end position="28"/>
    </location>
</feature>
<keyword evidence="8" id="KW-0547">Nucleotide-binding</keyword>
<keyword evidence="9" id="KW-0418">Kinase</keyword>
<feature type="domain" description="Histidine kinase" evidence="19">
    <location>
        <begin position="398"/>
        <end position="621"/>
    </location>
</feature>
<dbReference type="CDD" id="cd00082">
    <property type="entry name" value="HisKA"/>
    <property type="match status" value="1"/>
</dbReference>
<dbReference type="InterPro" id="IPR036097">
    <property type="entry name" value="HisK_dim/P_sf"/>
</dbReference>
<feature type="domain" description="MHYT" evidence="22">
    <location>
        <begin position="5"/>
        <end position="198"/>
    </location>
</feature>
<keyword evidence="5 17" id="KW-0597">Phosphoprotein</keyword>
<keyword evidence="6" id="KW-0808">Transferase</keyword>
<dbReference type="SMART" id="SM00086">
    <property type="entry name" value="PAC"/>
    <property type="match status" value="1"/>
</dbReference>
<dbReference type="PANTHER" id="PTHR45339">
    <property type="entry name" value="HYBRID SIGNAL TRANSDUCTION HISTIDINE KINASE J"/>
    <property type="match status" value="1"/>
</dbReference>
<dbReference type="Gene3D" id="1.10.287.130">
    <property type="match status" value="1"/>
</dbReference>
<evidence type="ECO:0000256" key="9">
    <source>
        <dbReference type="ARBA" id="ARBA00022777"/>
    </source>
</evidence>
<dbReference type="Pfam" id="PF13426">
    <property type="entry name" value="PAS_9"/>
    <property type="match status" value="1"/>
</dbReference>
<feature type="domain" description="Response regulatory" evidence="20">
    <location>
        <begin position="642"/>
        <end position="762"/>
    </location>
</feature>
<dbReference type="PANTHER" id="PTHR45339:SF1">
    <property type="entry name" value="HYBRID SIGNAL TRANSDUCTION HISTIDINE KINASE J"/>
    <property type="match status" value="1"/>
</dbReference>
<dbReference type="CDD" id="cd00088">
    <property type="entry name" value="HPT"/>
    <property type="match status" value="1"/>
</dbReference>
<evidence type="ECO:0000256" key="16">
    <source>
        <dbReference type="PROSITE-ProRule" id="PRU00110"/>
    </source>
</evidence>
<evidence type="ECO:0000256" key="10">
    <source>
        <dbReference type="ARBA" id="ARBA00022840"/>
    </source>
</evidence>
<dbReference type="EMBL" id="FOZL01000001">
    <property type="protein sequence ID" value="SFS13018.1"/>
    <property type="molecule type" value="Genomic_DNA"/>
</dbReference>
<evidence type="ECO:0000256" key="12">
    <source>
        <dbReference type="ARBA" id="ARBA00023012"/>
    </source>
</evidence>
<sequence>MVGHYDYRLVTVSVLIAILSAYAALDLAGRVTSSRGLVRLAWLSGGAMAMGMGIWTMHYVGMLAFILPVPVLYDWPTVVLSLLAAVFASGVALLVVSRESMGNIGAISGAIVMGSGIAGMHYIGMDAMRLPGMHHYNLAIVLLSILLAVVISFVALRLTFAQREYKRSFSTRKTMSALAMGAAIPVMHYVGMAAVTFTPMEEPLRSFEHAINISDLGLVAIIFTALIMLGLVFVTAFVDRKFDTQSLHLKRSEQRYRMIVETAFDAFIGFDTNFVVTNWNAQSELTFHCSLSDALGRSLQEFLRLDTPVGPGELPLRERLRWSDTQTDLGRVEVVGLRKDGSEFPAEMAVSPILWGEEKRFSAFVQDVTTRKVVEKEREAAKLAAESANRAKSEFLANMSHEIRTPLNGVIGMTDLALETELTREQREYLQTVKYSADALLNVINDTLDFSKIEAGKVELETVAFDLRECMESALRTLVLQAEEKGVELLSEVEQGVSEIYLGDSGRLRQVLINLVGNAIKFTPKGEVAVSARIAGEGPQEGTVKLHFVVVDTGIGIPEEKREKIFESFSQADTSTTREYGGTGLGLTISRRLVEMMGGKIWVESEVGKGSKFHFVVTLGIAEAAAVRASTESVMDVLRGKRVLVVDDNRTNRRILDGLLTNWGMRTALAEDAEQALIKLSEAQGFGMSYDLILTDMHMPRMDGFDLITKIHEDSRSAATIMMLSSGGQKGDVVRCEQLGVAAYLLKPIRQIELKQAITRVLAPVEKIAAPPVLTRETLQQDRDPRASMNVLIAEDNEVNQRLAVRLLERRGHTVTVVGNGRAAVEALQKNSYDLVLMDLQMPEMSGFEATVAVRAGEQATGRHQPIVALTAMVMKEDQERCIEVGMDGYLSKPIRPQELDMLLDRYAEKRMVSSPAAPAVMEDAMETVEESELMGRIGDDREFLAELVQVFRNDYPKQMRLLREAIAQGQIEAVMRVAHTVKGTLANLAAPRGRELATEIEEAATAGSLEQAEGTARKLEMEIEKIVVALDALCVEPES</sequence>
<dbReference type="Pfam" id="PF00512">
    <property type="entry name" value="HisKA"/>
    <property type="match status" value="1"/>
</dbReference>
<feature type="domain" description="HPt" evidence="21">
    <location>
        <begin position="941"/>
        <end position="1040"/>
    </location>
</feature>
<dbReference type="InterPro" id="IPR036641">
    <property type="entry name" value="HPT_dom_sf"/>
</dbReference>
<dbReference type="SUPFAM" id="SSF47226">
    <property type="entry name" value="Histidine-containing phosphotransfer domain, HPT domain"/>
    <property type="match status" value="1"/>
</dbReference>
<reference evidence="23 24" key="1">
    <citation type="submission" date="2016-10" db="EMBL/GenBank/DDBJ databases">
        <authorList>
            <person name="de Groot N.N."/>
        </authorList>
    </citation>
    <scope>NUCLEOTIDE SEQUENCE [LARGE SCALE GENOMIC DNA]</scope>
    <source>
        <strain evidence="23 24">DSM 21001</strain>
    </source>
</reference>
<dbReference type="GO" id="GO:0005886">
    <property type="term" value="C:plasma membrane"/>
    <property type="evidence" value="ECO:0007669"/>
    <property type="project" value="UniProtKB-SubCell"/>
</dbReference>
<comment type="subunit">
    <text evidence="14">At low DSF concentrations, interacts with RpfF.</text>
</comment>
<dbReference type="CDD" id="cd16922">
    <property type="entry name" value="HATPase_EvgS-ArcB-TorS-like"/>
    <property type="match status" value="1"/>
</dbReference>
<dbReference type="FunFam" id="1.10.287.130:FF:000002">
    <property type="entry name" value="Two-component osmosensing histidine kinase"/>
    <property type="match status" value="1"/>
</dbReference>
<dbReference type="InterPro" id="IPR003594">
    <property type="entry name" value="HATPase_dom"/>
</dbReference>
<evidence type="ECO:0000259" key="20">
    <source>
        <dbReference type="PROSITE" id="PS50110"/>
    </source>
</evidence>
<dbReference type="NCBIfam" id="TIGR00229">
    <property type="entry name" value="sensory_box"/>
    <property type="match status" value="1"/>
</dbReference>
<evidence type="ECO:0000259" key="21">
    <source>
        <dbReference type="PROSITE" id="PS50894"/>
    </source>
</evidence>
<dbReference type="Pfam" id="PF03707">
    <property type="entry name" value="MHYT"/>
    <property type="match status" value="2"/>
</dbReference>
<dbReference type="PRINTS" id="PR00344">
    <property type="entry name" value="BCTRLSENSOR"/>
</dbReference>
<gene>
    <name evidence="23" type="ORF">SAMN05421771_2220</name>
</gene>
<evidence type="ECO:0000256" key="6">
    <source>
        <dbReference type="ARBA" id="ARBA00022679"/>
    </source>
</evidence>
<dbReference type="InterPro" id="IPR036890">
    <property type="entry name" value="HATPase_C_sf"/>
</dbReference>
<dbReference type="SMART" id="SM00448">
    <property type="entry name" value="REC"/>
    <property type="match status" value="2"/>
</dbReference>
<comment type="catalytic activity">
    <reaction evidence="1">
        <text>ATP + protein L-histidine = ADP + protein N-phospho-L-histidine.</text>
        <dbReference type="EC" id="2.7.13.3"/>
    </reaction>
</comment>
<evidence type="ECO:0000256" key="11">
    <source>
        <dbReference type="ARBA" id="ARBA00022989"/>
    </source>
</evidence>
<evidence type="ECO:0000256" key="7">
    <source>
        <dbReference type="ARBA" id="ARBA00022692"/>
    </source>
</evidence>
<dbReference type="PROSITE" id="PS50110">
    <property type="entry name" value="RESPONSE_REGULATORY"/>
    <property type="match status" value="2"/>
</dbReference>
<dbReference type="InterPro" id="IPR000014">
    <property type="entry name" value="PAS"/>
</dbReference>
<dbReference type="InterPro" id="IPR001610">
    <property type="entry name" value="PAC"/>
</dbReference>
<dbReference type="CDD" id="cd00130">
    <property type="entry name" value="PAS"/>
    <property type="match status" value="1"/>
</dbReference>
<evidence type="ECO:0000313" key="24">
    <source>
        <dbReference type="Proteomes" id="UP000199024"/>
    </source>
</evidence>
<dbReference type="InterPro" id="IPR005467">
    <property type="entry name" value="His_kinase_dom"/>
</dbReference>